<dbReference type="RefSeq" id="WP_311822932.1">
    <property type="nucleotide sequence ID" value="NZ_JARPYF010000008.1"/>
</dbReference>
<evidence type="ECO:0000256" key="9">
    <source>
        <dbReference type="RuleBase" id="RU362002"/>
    </source>
</evidence>
<evidence type="ECO:0000256" key="6">
    <source>
        <dbReference type="ARBA" id="ARBA00023136"/>
    </source>
</evidence>
<proteinExistence type="inferred from homology"/>
<feature type="transmembrane region" description="Helical" evidence="9">
    <location>
        <begin position="232"/>
        <end position="254"/>
    </location>
</feature>
<feature type="transmembrane region" description="Helical" evidence="9">
    <location>
        <begin position="166"/>
        <end position="188"/>
    </location>
</feature>
<dbReference type="EMBL" id="JARPYI010000008">
    <property type="protein sequence ID" value="MDT2600979.1"/>
    <property type="molecule type" value="Genomic_DNA"/>
</dbReference>
<evidence type="ECO:0000259" key="10">
    <source>
        <dbReference type="Pfam" id="PF00909"/>
    </source>
</evidence>
<dbReference type="InterPro" id="IPR024041">
    <property type="entry name" value="NH4_transpt_AmtB-like_dom"/>
</dbReference>
<dbReference type="InterPro" id="IPR029020">
    <property type="entry name" value="Ammonium/urea_transptr"/>
</dbReference>
<dbReference type="PANTHER" id="PTHR43029">
    <property type="entry name" value="AMMONIUM TRANSPORTER MEP2"/>
    <property type="match status" value="1"/>
</dbReference>
<feature type="transmembrane region" description="Helical" evidence="9">
    <location>
        <begin position="12"/>
        <end position="34"/>
    </location>
</feature>
<feature type="transmembrane region" description="Helical" evidence="9">
    <location>
        <begin position="200"/>
        <end position="220"/>
    </location>
</feature>
<sequence length="404" mass="44136">MNNLSINMGDTAFMVLCTAMVCLMTPGLAFFYGGLARKNNILTIMGQSFISVGITTIMWIFGGFGLSFGRDIGGVIGNPSDYFLMNKVTSIPNLFHGSTIPFLMFFLYQLMFVIITVPLMTGAFAGRMNLKGYIFLVILWNLFVYFPVCHWIWGGGILNQLGFRDFAGGTVIHTTAGFGSLACIIRLGQRKIPIDQRSRHSSLMAAAIGTGLLWFGWFGFNSGGALRADYQAVNAFGSTFVALAFAMITWLIFAKVKGNGFDFVDLLTGSVAGLATITPCAGYIEPTSAILVGIIAGIVCYVAVDFRKKKHWDDALDVWGVHGMGGFTGTILVAVFATNSHLLGNLNSWYFLGIQIIGVILVAAYAYLITTVILNVLMRYTTITTTKEEQEEGLDFTFFDNENK</sequence>
<dbReference type="Gene3D" id="1.10.3430.10">
    <property type="entry name" value="Ammonium transporter AmtB like domains"/>
    <property type="match status" value="1"/>
</dbReference>
<feature type="transmembrane region" description="Helical" evidence="9">
    <location>
        <begin position="133"/>
        <end position="154"/>
    </location>
</feature>
<evidence type="ECO:0000256" key="3">
    <source>
        <dbReference type="ARBA" id="ARBA00022448"/>
    </source>
</evidence>
<evidence type="ECO:0000313" key="11">
    <source>
        <dbReference type="EMBL" id="MDT2600979.1"/>
    </source>
</evidence>
<keyword evidence="3 9" id="KW-0813">Transport</keyword>
<feature type="transmembrane region" description="Helical" evidence="9">
    <location>
        <begin position="318"/>
        <end position="337"/>
    </location>
</feature>
<dbReference type="NCBIfam" id="TIGR00836">
    <property type="entry name" value="amt"/>
    <property type="match status" value="1"/>
</dbReference>
<gene>
    <name evidence="11" type="ORF">P7D85_14425</name>
</gene>
<dbReference type="Proteomes" id="UP001252875">
    <property type="component" value="Unassembled WGS sequence"/>
</dbReference>
<comment type="caution">
    <text evidence="11">The sequence shown here is derived from an EMBL/GenBank/DDBJ whole genome shotgun (WGS) entry which is preliminary data.</text>
</comment>
<keyword evidence="6 9" id="KW-0472">Membrane</keyword>
<evidence type="ECO:0000256" key="5">
    <source>
        <dbReference type="ARBA" id="ARBA00022989"/>
    </source>
</evidence>
<evidence type="ECO:0000256" key="4">
    <source>
        <dbReference type="ARBA" id="ARBA00022692"/>
    </source>
</evidence>
<feature type="domain" description="Ammonium transporter AmtB-like" evidence="10">
    <location>
        <begin position="12"/>
        <end position="400"/>
    </location>
</feature>
<keyword evidence="4 9" id="KW-0812">Transmembrane</keyword>
<feature type="transmembrane region" description="Helical" evidence="9">
    <location>
        <begin position="290"/>
        <end position="306"/>
    </location>
</feature>
<evidence type="ECO:0000256" key="1">
    <source>
        <dbReference type="ARBA" id="ARBA00004141"/>
    </source>
</evidence>
<keyword evidence="7 9" id="KW-0924">Ammonia transport</keyword>
<reference evidence="11 12" key="1">
    <citation type="submission" date="2023-03" db="EMBL/GenBank/DDBJ databases">
        <authorList>
            <person name="Shen W."/>
            <person name="Cai J."/>
        </authorList>
    </citation>
    <scope>NUCLEOTIDE SEQUENCE [LARGE SCALE GENOMIC DNA]</scope>
    <source>
        <strain evidence="11 12">D6-4</strain>
    </source>
</reference>
<name>A0ABU3F1H0_9ENTE</name>
<comment type="subcellular location">
    <subcellularLocation>
        <location evidence="9">Cell membrane</location>
        <topology evidence="9">Multi-pass membrane protein</topology>
    </subcellularLocation>
    <subcellularLocation>
        <location evidence="1">Membrane</location>
        <topology evidence="1">Multi-pass membrane protein</topology>
    </subcellularLocation>
</comment>
<feature type="transmembrane region" description="Helical" evidence="9">
    <location>
        <begin position="349"/>
        <end position="377"/>
    </location>
</feature>
<keyword evidence="12" id="KW-1185">Reference proteome</keyword>
<accession>A0ABU3F1H0</accession>
<dbReference type="PANTHER" id="PTHR43029:SF10">
    <property type="entry name" value="AMMONIUM TRANSPORTER MEP2"/>
    <property type="match status" value="1"/>
</dbReference>
<keyword evidence="5 9" id="KW-1133">Transmembrane helix</keyword>
<evidence type="ECO:0000256" key="7">
    <source>
        <dbReference type="ARBA" id="ARBA00023177"/>
    </source>
</evidence>
<dbReference type="InterPro" id="IPR001905">
    <property type="entry name" value="Ammonium_transpt"/>
</dbReference>
<dbReference type="Pfam" id="PF00909">
    <property type="entry name" value="Ammonium_transp"/>
    <property type="match status" value="1"/>
</dbReference>
<protein>
    <recommendedName>
        <fullName evidence="8 9">Ammonium transporter</fullName>
    </recommendedName>
</protein>
<organism evidence="11 12">
    <name type="scientific">Enterococcus hulanensis</name>
    <dbReference type="NCBI Taxonomy" id="2559929"/>
    <lineage>
        <taxon>Bacteria</taxon>
        <taxon>Bacillati</taxon>
        <taxon>Bacillota</taxon>
        <taxon>Bacilli</taxon>
        <taxon>Lactobacillales</taxon>
        <taxon>Enterococcaceae</taxon>
        <taxon>Enterococcus</taxon>
    </lineage>
</organism>
<evidence type="ECO:0000313" key="12">
    <source>
        <dbReference type="Proteomes" id="UP001252875"/>
    </source>
</evidence>
<feature type="transmembrane region" description="Helical" evidence="9">
    <location>
        <begin position="100"/>
        <end position="121"/>
    </location>
</feature>
<feature type="transmembrane region" description="Helical" evidence="9">
    <location>
        <begin position="41"/>
        <end position="61"/>
    </location>
</feature>
<evidence type="ECO:0000256" key="8">
    <source>
        <dbReference type="ARBA" id="ARBA00050025"/>
    </source>
</evidence>
<comment type="similarity">
    <text evidence="2 9">Belongs to the ammonia transporter channel (TC 1.A.11.2) family.</text>
</comment>
<dbReference type="SUPFAM" id="SSF111352">
    <property type="entry name" value="Ammonium transporter"/>
    <property type="match status" value="1"/>
</dbReference>
<evidence type="ECO:0000256" key="2">
    <source>
        <dbReference type="ARBA" id="ARBA00005887"/>
    </source>
</evidence>